<dbReference type="Gramene" id="MELO3C020362.2.1">
    <property type="protein sequence ID" value="MELO3C020362.2.1"/>
    <property type="gene ID" value="MELO3C020362.2"/>
</dbReference>
<dbReference type="EnsemblPlants" id="MELO3C020362.2.1">
    <property type="protein sequence ID" value="MELO3C020362.2.1"/>
    <property type="gene ID" value="MELO3C020362.2"/>
</dbReference>
<reference evidence="1" key="1">
    <citation type="submission" date="2023-03" db="UniProtKB">
        <authorList>
            <consortium name="EnsemblPlants"/>
        </authorList>
    </citation>
    <scope>IDENTIFICATION</scope>
</reference>
<accession>A0A9I9DLC5</accession>
<evidence type="ECO:0000313" key="1">
    <source>
        <dbReference type="EnsemblPlants" id="MELO3C020362.2.1"/>
    </source>
</evidence>
<protein>
    <submittedName>
        <fullName evidence="1">Uncharacterized protein</fullName>
    </submittedName>
</protein>
<proteinExistence type="predicted"/>
<name>A0A9I9DLC5_CUCME</name>
<sequence>MHKGVQSCYSRPTPSISIEVEDLPTLSNNVGIETLLMLLHVFIEKSSPNAFCSMVLYASRDPFLTRFDMYPNALMRRKSHNFL</sequence>
<dbReference type="AlphaFoldDB" id="A0A9I9DLC5"/>
<organism evidence="1">
    <name type="scientific">Cucumis melo</name>
    <name type="common">Muskmelon</name>
    <dbReference type="NCBI Taxonomy" id="3656"/>
    <lineage>
        <taxon>Eukaryota</taxon>
        <taxon>Viridiplantae</taxon>
        <taxon>Streptophyta</taxon>
        <taxon>Embryophyta</taxon>
        <taxon>Tracheophyta</taxon>
        <taxon>Spermatophyta</taxon>
        <taxon>Magnoliopsida</taxon>
        <taxon>eudicotyledons</taxon>
        <taxon>Gunneridae</taxon>
        <taxon>Pentapetalae</taxon>
        <taxon>rosids</taxon>
        <taxon>fabids</taxon>
        <taxon>Cucurbitales</taxon>
        <taxon>Cucurbitaceae</taxon>
        <taxon>Benincaseae</taxon>
        <taxon>Cucumis</taxon>
    </lineage>
</organism>